<dbReference type="OrthoDB" id="3797881at2759"/>
<dbReference type="Proteomes" id="UP000813461">
    <property type="component" value="Unassembled WGS sequence"/>
</dbReference>
<protein>
    <recommendedName>
        <fullName evidence="6">Transmembrane protein</fullName>
    </recommendedName>
</protein>
<feature type="compositionally biased region" description="Polar residues" evidence="1">
    <location>
        <begin position="68"/>
        <end position="78"/>
    </location>
</feature>
<evidence type="ECO:0008006" key="6">
    <source>
        <dbReference type="Google" id="ProtNLM"/>
    </source>
</evidence>
<feature type="chain" id="PRO_5035441279" description="Transmembrane protein" evidence="3">
    <location>
        <begin position="21"/>
        <end position="231"/>
    </location>
</feature>
<feature type="compositionally biased region" description="Basic and acidic residues" evidence="1">
    <location>
        <begin position="121"/>
        <end position="136"/>
    </location>
</feature>
<keyword evidence="3" id="KW-0732">Signal</keyword>
<evidence type="ECO:0000256" key="1">
    <source>
        <dbReference type="SAM" id="MobiDB-lite"/>
    </source>
</evidence>
<organism evidence="4 5">
    <name type="scientific">Paraphoma chrysanthemicola</name>
    <dbReference type="NCBI Taxonomy" id="798071"/>
    <lineage>
        <taxon>Eukaryota</taxon>
        <taxon>Fungi</taxon>
        <taxon>Dikarya</taxon>
        <taxon>Ascomycota</taxon>
        <taxon>Pezizomycotina</taxon>
        <taxon>Dothideomycetes</taxon>
        <taxon>Pleosporomycetidae</taxon>
        <taxon>Pleosporales</taxon>
        <taxon>Pleosporineae</taxon>
        <taxon>Phaeosphaeriaceae</taxon>
        <taxon>Paraphoma</taxon>
    </lineage>
</organism>
<accession>A0A8K0W427</accession>
<dbReference type="AlphaFoldDB" id="A0A8K0W427"/>
<proteinExistence type="predicted"/>
<feature type="compositionally biased region" description="Polar residues" evidence="1">
    <location>
        <begin position="39"/>
        <end position="60"/>
    </location>
</feature>
<dbReference type="EMBL" id="JAGMVJ010000001">
    <property type="protein sequence ID" value="KAH7094389.1"/>
    <property type="molecule type" value="Genomic_DNA"/>
</dbReference>
<keyword evidence="2" id="KW-1133">Transmembrane helix</keyword>
<evidence type="ECO:0000313" key="4">
    <source>
        <dbReference type="EMBL" id="KAH7094389.1"/>
    </source>
</evidence>
<reference evidence="4" key="1">
    <citation type="journal article" date="2021" name="Nat. Commun.">
        <title>Genetic determinants of endophytism in the Arabidopsis root mycobiome.</title>
        <authorList>
            <person name="Mesny F."/>
            <person name="Miyauchi S."/>
            <person name="Thiergart T."/>
            <person name="Pickel B."/>
            <person name="Atanasova L."/>
            <person name="Karlsson M."/>
            <person name="Huettel B."/>
            <person name="Barry K.W."/>
            <person name="Haridas S."/>
            <person name="Chen C."/>
            <person name="Bauer D."/>
            <person name="Andreopoulos W."/>
            <person name="Pangilinan J."/>
            <person name="LaButti K."/>
            <person name="Riley R."/>
            <person name="Lipzen A."/>
            <person name="Clum A."/>
            <person name="Drula E."/>
            <person name="Henrissat B."/>
            <person name="Kohler A."/>
            <person name="Grigoriev I.V."/>
            <person name="Martin F.M."/>
            <person name="Hacquard S."/>
        </authorList>
    </citation>
    <scope>NUCLEOTIDE SEQUENCE</scope>
    <source>
        <strain evidence="4">MPI-SDFR-AT-0120</strain>
    </source>
</reference>
<name>A0A8K0W427_9PLEO</name>
<evidence type="ECO:0000313" key="5">
    <source>
        <dbReference type="Proteomes" id="UP000813461"/>
    </source>
</evidence>
<evidence type="ECO:0000256" key="2">
    <source>
        <dbReference type="SAM" id="Phobius"/>
    </source>
</evidence>
<evidence type="ECO:0000256" key="3">
    <source>
        <dbReference type="SAM" id="SignalP"/>
    </source>
</evidence>
<keyword evidence="2" id="KW-0472">Membrane</keyword>
<gene>
    <name evidence="4" type="ORF">FB567DRAFT_2344</name>
</gene>
<sequence length="231" mass="25721">MHTTILLSFCAVAVLVPILAIQVPCYLQHKRSQHVKPISDTSRSRQTSRVSDSYFPSSASRARPLTDGSDTPTSTFANKVSRRPWDPPFPVSNTPRRREGEWLVLPPNGPKKGLTPPASGHEGEYEDRIDMEDKSDPQGSHEITPIAQCDSRPPNTSPQTAARKGEEKWIMPFIWTTIVVLTSILLVFGVVILMIHCLAWFIVYQTEARLGEARRGLLMGGEMRLCLCGRG</sequence>
<feature type="signal peptide" evidence="3">
    <location>
        <begin position="1"/>
        <end position="20"/>
    </location>
</feature>
<keyword evidence="5" id="KW-1185">Reference proteome</keyword>
<feature type="transmembrane region" description="Helical" evidence="2">
    <location>
        <begin position="173"/>
        <end position="204"/>
    </location>
</feature>
<comment type="caution">
    <text evidence="4">The sequence shown here is derived from an EMBL/GenBank/DDBJ whole genome shotgun (WGS) entry which is preliminary data.</text>
</comment>
<feature type="region of interest" description="Disordered" evidence="1">
    <location>
        <begin position="32"/>
        <end position="163"/>
    </location>
</feature>
<keyword evidence="2" id="KW-0812">Transmembrane</keyword>